<feature type="region of interest" description="Disordered" evidence="4">
    <location>
        <begin position="235"/>
        <end position="254"/>
    </location>
</feature>
<evidence type="ECO:0008006" key="7">
    <source>
        <dbReference type="Google" id="ProtNLM"/>
    </source>
</evidence>
<dbReference type="Pfam" id="PF14559">
    <property type="entry name" value="TPR_19"/>
    <property type="match status" value="1"/>
</dbReference>
<sequence>MSTKPSDASLLSKIAGYTEILAKDSKSTVFVPLAECYRKMGMLDEALEVASLGTRAMPRFSPGFTALGRIQAQRQDLSAALGAFEKALEIDGDSLVALKSMARVLVQLGRKSRARELLERAVSLDPGDENALKMLQALGGPVSPDPEKKQQSPASPAPPAKFRPVPPRRGHESEDEQGLETVDPITTATIADIYIKQGFPRRAMKVYRDLLKADPHNADIRARLVALKRQLDAEDSAMESAGESSTVLEGENLEPIPGPVASGREENIAMAEVPAVDPGPEIASSLGAFAPGSEQPEPAANAEGLIAARIAALQGWLNAIAMRRAHV</sequence>
<protein>
    <recommendedName>
        <fullName evidence="7">Tetratricopeptide repeat protein</fullName>
    </recommendedName>
</protein>
<dbReference type="PANTHER" id="PTHR44186:SF1">
    <property type="entry name" value="BARDET-BIEDL SYNDROME 4 PROTEIN"/>
    <property type="match status" value="1"/>
</dbReference>
<feature type="repeat" description="TPR" evidence="3">
    <location>
        <begin position="61"/>
        <end position="94"/>
    </location>
</feature>
<reference evidence="5 6" key="2">
    <citation type="journal article" date="2021" name="Int. J. Syst. Evol. Microbiol.">
        <title>Isolation and Polyphasic Characterization of Desulfuromonas versatilis sp. Nov., an Electrogenic Bacteria Capable of Versatile Metabolism Isolated from a Graphene Oxide-Reducing Enrichment Culture.</title>
        <authorList>
            <person name="Xie L."/>
            <person name="Yoshida N."/>
            <person name="Ishii S."/>
            <person name="Meng L."/>
        </authorList>
    </citation>
    <scope>NUCLEOTIDE SEQUENCE [LARGE SCALE GENOMIC DNA]</scope>
    <source>
        <strain evidence="5 6">NIT-T3</strain>
    </source>
</reference>
<proteinExistence type="predicted"/>
<keyword evidence="6" id="KW-1185">Reference proteome</keyword>
<feature type="compositionally biased region" description="Pro residues" evidence="4">
    <location>
        <begin position="155"/>
        <end position="167"/>
    </location>
</feature>
<dbReference type="EMBL" id="AP024355">
    <property type="protein sequence ID" value="BCR04686.1"/>
    <property type="molecule type" value="Genomic_DNA"/>
</dbReference>
<evidence type="ECO:0000256" key="2">
    <source>
        <dbReference type="ARBA" id="ARBA00022803"/>
    </source>
</evidence>
<dbReference type="SUPFAM" id="SSF48452">
    <property type="entry name" value="TPR-like"/>
    <property type="match status" value="1"/>
</dbReference>
<dbReference type="InterPro" id="IPR019734">
    <property type="entry name" value="TPR_rpt"/>
</dbReference>
<keyword evidence="2 3" id="KW-0802">TPR repeat</keyword>
<evidence type="ECO:0000256" key="4">
    <source>
        <dbReference type="SAM" id="MobiDB-lite"/>
    </source>
</evidence>
<dbReference type="PROSITE" id="PS50005">
    <property type="entry name" value="TPR"/>
    <property type="match status" value="2"/>
</dbReference>
<dbReference type="SMART" id="SM00028">
    <property type="entry name" value="TPR"/>
    <property type="match status" value="4"/>
</dbReference>
<feature type="repeat" description="TPR" evidence="3">
    <location>
        <begin position="95"/>
        <end position="128"/>
    </location>
</feature>
<keyword evidence="1" id="KW-0677">Repeat</keyword>
<dbReference type="InterPro" id="IPR011990">
    <property type="entry name" value="TPR-like_helical_dom_sf"/>
</dbReference>
<accession>A0ABM8HVV4</accession>
<name>A0ABM8HVV4_9BACT</name>
<evidence type="ECO:0000256" key="3">
    <source>
        <dbReference type="PROSITE-ProRule" id="PRU00339"/>
    </source>
</evidence>
<feature type="region of interest" description="Disordered" evidence="4">
    <location>
        <begin position="137"/>
        <end position="183"/>
    </location>
</feature>
<evidence type="ECO:0000313" key="6">
    <source>
        <dbReference type="Proteomes" id="UP001319827"/>
    </source>
</evidence>
<gene>
    <name evidence="5" type="ORF">DESUT3_17550</name>
</gene>
<dbReference type="Gene3D" id="1.25.40.10">
    <property type="entry name" value="Tetratricopeptide repeat domain"/>
    <property type="match status" value="1"/>
</dbReference>
<dbReference type="Proteomes" id="UP001319827">
    <property type="component" value="Chromosome"/>
</dbReference>
<evidence type="ECO:0000313" key="5">
    <source>
        <dbReference type="EMBL" id="BCR04686.1"/>
    </source>
</evidence>
<dbReference type="RefSeq" id="WP_221252140.1">
    <property type="nucleotide sequence ID" value="NZ_AP024355.1"/>
</dbReference>
<evidence type="ECO:0000256" key="1">
    <source>
        <dbReference type="ARBA" id="ARBA00022737"/>
    </source>
</evidence>
<organism evidence="5 6">
    <name type="scientific">Desulfuromonas versatilis</name>
    <dbReference type="NCBI Taxonomy" id="2802975"/>
    <lineage>
        <taxon>Bacteria</taxon>
        <taxon>Pseudomonadati</taxon>
        <taxon>Thermodesulfobacteriota</taxon>
        <taxon>Desulfuromonadia</taxon>
        <taxon>Desulfuromonadales</taxon>
        <taxon>Desulfuromonadaceae</taxon>
        <taxon>Desulfuromonas</taxon>
    </lineage>
</organism>
<dbReference type="PANTHER" id="PTHR44186">
    <property type="match status" value="1"/>
</dbReference>
<reference evidence="5 6" key="1">
    <citation type="journal article" date="2016" name="C (Basel)">
        <title>Selective Growth of and Electricity Production by Marine Exoelectrogenic Bacteria in Self-Aggregated Hydrogel of Microbially Reduced Graphene Oxide.</title>
        <authorList>
            <person name="Yoshida N."/>
            <person name="Goto Y."/>
            <person name="Miyata Y."/>
        </authorList>
    </citation>
    <scope>NUCLEOTIDE SEQUENCE [LARGE SCALE GENOMIC DNA]</scope>
    <source>
        <strain evidence="5 6">NIT-T3</strain>
    </source>
</reference>